<proteinExistence type="predicted"/>
<reference evidence="1" key="1">
    <citation type="submission" date="2020-02" db="EMBL/GenBank/DDBJ databases">
        <title>Genome sequencing of the panga catfish, Pangasius djambal.</title>
        <authorList>
            <person name="Wen M."/>
            <person name="Zahm M."/>
            <person name="Roques C."/>
            <person name="Cabau C."/>
            <person name="Klopp C."/>
            <person name="Donnadieu C."/>
            <person name="Jouanno E."/>
            <person name="Avarre J.-C."/>
            <person name="Campet M."/>
            <person name="Ha T."/>
            <person name="Dugue R."/>
            <person name="Lampietro C."/>
            <person name="Louis A."/>
            <person name="Herpin A."/>
            <person name="Echchiki A."/>
            <person name="Berthelot C."/>
            <person name="Parey E."/>
            <person name="Roest-Crollius H."/>
            <person name="Braasch I."/>
            <person name="Postlethwait J.H."/>
            <person name="Bobe J."/>
            <person name="Montfort J."/>
            <person name="Bouchez O."/>
            <person name="Begum T."/>
            <person name="Schartl M."/>
            <person name="Gustiano R."/>
            <person name="Guiguen Y."/>
        </authorList>
    </citation>
    <scope>NUCLEOTIDE SEQUENCE</scope>
    <source>
        <strain evidence="1">Pdj_M5554</strain>
    </source>
</reference>
<accession>A0ACC5YHY7</accession>
<gene>
    <name evidence="1" type="ORF">PDJAM_G00238090</name>
</gene>
<evidence type="ECO:0000313" key="1">
    <source>
        <dbReference type="EMBL" id="MCJ8734681.1"/>
    </source>
</evidence>
<organism evidence="1 2">
    <name type="scientific">Pangasius djambal</name>
    <dbReference type="NCBI Taxonomy" id="1691987"/>
    <lineage>
        <taxon>Eukaryota</taxon>
        <taxon>Metazoa</taxon>
        <taxon>Chordata</taxon>
        <taxon>Craniata</taxon>
        <taxon>Vertebrata</taxon>
        <taxon>Euteleostomi</taxon>
        <taxon>Actinopterygii</taxon>
        <taxon>Neopterygii</taxon>
        <taxon>Teleostei</taxon>
        <taxon>Ostariophysi</taxon>
        <taxon>Siluriformes</taxon>
        <taxon>Pangasiidae</taxon>
        <taxon>Pangasius</taxon>
    </lineage>
</organism>
<evidence type="ECO:0000313" key="2">
    <source>
        <dbReference type="Proteomes" id="UP000830395"/>
    </source>
</evidence>
<sequence>MCMPFYFTPANPHTPTKHAPSCRLINRSSTIKQVLHQPPQYLHLSAAMSSRKRISTTRKVQNFSSRSLGSHAGSERTIPRLGNSYFGFGNQPASGSSFHAVVADGSLLEPLKLDLDPNIRAIKVQEKEQIKTLNDRFASFIDKVRHLEQQNKMLETKLQLLQSGPQTESNVESMFKMYISTLESQLNTLKNNKEHLKAELQNVRSLVEENKDKYEEEINKRYTAENDFVCLKKDVDAGYLGRTNLEVELSGVLQDLDFLKALYAEEVRELKEQLKDTSVVVEMDNSRQLNMEQVVKSQYEEVSARSRQEAEAWYKKKFQLVSSQVEQHSSQLKSAKSEIAELKRWITKLQAGIMAVKVECKSIDEQIVEKERRGEEAVFDAKQQLKELEEALQKAKHDMARQVREYQELMNIKLPLDIEIATYKKLLEGEENRIGLESVIRVQSVPNTSHTKPLKTITCTNVLVKMIKTQDNNFISAKD</sequence>
<comment type="caution">
    <text evidence="1">The sequence shown here is derived from an EMBL/GenBank/DDBJ whole genome shotgun (WGS) entry which is preliminary data.</text>
</comment>
<dbReference type="EMBL" id="CM040982">
    <property type="protein sequence ID" value="MCJ8734681.1"/>
    <property type="molecule type" value="Genomic_DNA"/>
</dbReference>
<keyword evidence="2" id="KW-1185">Reference proteome</keyword>
<protein>
    <submittedName>
        <fullName evidence="1">Uncharacterized protein</fullName>
    </submittedName>
</protein>
<dbReference type="Proteomes" id="UP000830395">
    <property type="component" value="Chromosome 8"/>
</dbReference>
<name>A0ACC5YHY7_9TELE</name>